<proteinExistence type="inferred from homology"/>
<feature type="coiled-coil region" evidence="2">
    <location>
        <begin position="269"/>
        <end position="303"/>
    </location>
</feature>
<keyword evidence="2" id="KW-0175">Coiled coil</keyword>
<name>A0AAV2MQY6_KNICA</name>
<protein>
    <recommendedName>
        <fullName evidence="3">Septin-type G domain-containing protein</fullName>
    </recommendedName>
</protein>
<evidence type="ECO:0000256" key="2">
    <source>
        <dbReference type="SAM" id="Coils"/>
    </source>
</evidence>
<dbReference type="FunFam" id="3.40.50.300:FF:002049">
    <property type="entry name" value="Si:ch73-170d6.2"/>
    <property type="match status" value="1"/>
</dbReference>
<evidence type="ECO:0000256" key="1">
    <source>
        <dbReference type="RuleBase" id="RU004560"/>
    </source>
</evidence>
<keyword evidence="1" id="KW-0342">GTP-binding</keyword>
<gene>
    <name evidence="4" type="ORF">KC01_LOCUS41776</name>
</gene>
<feature type="domain" description="Septin-type G" evidence="3">
    <location>
        <begin position="33"/>
        <end position="113"/>
    </location>
</feature>
<reference evidence="4 5" key="1">
    <citation type="submission" date="2024-04" db="EMBL/GenBank/DDBJ databases">
        <authorList>
            <person name="Waldvogel A.-M."/>
            <person name="Schoenle A."/>
        </authorList>
    </citation>
    <scope>NUCLEOTIDE SEQUENCE [LARGE SCALE GENOMIC DNA]</scope>
</reference>
<dbReference type="EMBL" id="OZ035831">
    <property type="protein sequence ID" value="CAL1615914.1"/>
    <property type="molecule type" value="Genomic_DNA"/>
</dbReference>
<accession>A0AAV2MQY6</accession>
<dbReference type="PANTHER" id="PTHR32046:SF14">
    <property type="match status" value="1"/>
</dbReference>
<dbReference type="PANTHER" id="PTHR32046">
    <property type="entry name" value="G DOMAIN-CONTAINING PROTEIN"/>
    <property type="match status" value="1"/>
</dbReference>
<dbReference type="Gene3D" id="3.40.50.300">
    <property type="entry name" value="P-loop containing nucleotide triphosphate hydrolases"/>
    <property type="match status" value="1"/>
</dbReference>
<keyword evidence="5" id="KW-1185">Reference proteome</keyword>
<dbReference type="InterPro" id="IPR027417">
    <property type="entry name" value="P-loop_NTPase"/>
</dbReference>
<dbReference type="SUPFAM" id="SSF52540">
    <property type="entry name" value="P-loop containing nucleoside triphosphate hydrolases"/>
    <property type="match status" value="1"/>
</dbReference>
<dbReference type="CDD" id="cd00882">
    <property type="entry name" value="Ras_like_GTPase"/>
    <property type="match status" value="1"/>
</dbReference>
<keyword evidence="1" id="KW-0547">Nucleotide-binding</keyword>
<dbReference type="AlphaFoldDB" id="A0AAV2MQY6"/>
<dbReference type="Proteomes" id="UP001497482">
    <property type="component" value="Chromosome 9"/>
</dbReference>
<evidence type="ECO:0000259" key="3">
    <source>
        <dbReference type="Pfam" id="PF00735"/>
    </source>
</evidence>
<evidence type="ECO:0000313" key="4">
    <source>
        <dbReference type="EMBL" id="CAL1615914.1"/>
    </source>
</evidence>
<dbReference type="GO" id="GO:0005525">
    <property type="term" value="F:GTP binding"/>
    <property type="evidence" value="ECO:0007669"/>
    <property type="project" value="UniProtKB-KW"/>
</dbReference>
<sequence>MPVYQLPLVDEKLKVRGCRRFRFGEESAHPNRTILVMGATGAGKSTLIDGMINYILGVRWNDSFRFRLVREIQRGTQAQSQTSEVTVYKLNYQEGFQVKHSLTILDTPGFGDSRGIDRDQEITEQLRALFTSGSGVVDIDAVCVVVQASLARLTPTQSYIFDSVLSIFGKDIAENIRVLVTFADGQPPPVLAAITASKVPCPVEKGVPVHFKFNNSALFANNAGSAQNPADDDDDEDGFDLMFWNMGNKSMKRFFTALSKIQTKSLTMTTEVLSERKQLENLVENLRKQVQVGLSKLEEIRQTSQIVETHKAEISRNKNFKFSVTVSEASQVDISGKGIFITNCQQCHYTCHDNCAFANDADKIKCCAMGKDGKCTVCPNNCIWSVHFNQKYKWEYNLVTKTETIQDLKNKYDIAKDAKNSGEALLHKLENDYDGVQLEVTQLIDKSSRCLNRLKEIALKPDPLSAPEYIEMLIKAERSEAKPGWAERIDSLLAMKEKAVLKAKMHQGQMLPQRPQKSASLVTQNKSTNFGWLVPKFLKN</sequence>
<organism evidence="4 5">
    <name type="scientific">Knipowitschia caucasica</name>
    <name type="common">Caucasian dwarf goby</name>
    <name type="synonym">Pomatoschistus caucasicus</name>
    <dbReference type="NCBI Taxonomy" id="637954"/>
    <lineage>
        <taxon>Eukaryota</taxon>
        <taxon>Metazoa</taxon>
        <taxon>Chordata</taxon>
        <taxon>Craniata</taxon>
        <taxon>Vertebrata</taxon>
        <taxon>Euteleostomi</taxon>
        <taxon>Actinopterygii</taxon>
        <taxon>Neopterygii</taxon>
        <taxon>Teleostei</taxon>
        <taxon>Neoteleostei</taxon>
        <taxon>Acanthomorphata</taxon>
        <taxon>Gobiaria</taxon>
        <taxon>Gobiiformes</taxon>
        <taxon>Gobioidei</taxon>
        <taxon>Gobiidae</taxon>
        <taxon>Gobiinae</taxon>
        <taxon>Knipowitschia</taxon>
    </lineage>
</organism>
<dbReference type="InterPro" id="IPR030379">
    <property type="entry name" value="G_SEPTIN_dom"/>
</dbReference>
<comment type="similarity">
    <text evidence="1">Belongs to the TRAFAC class TrmE-Era-EngA-EngB-Septin-like GTPase superfamily. Septin GTPase family.</text>
</comment>
<evidence type="ECO:0000313" key="5">
    <source>
        <dbReference type="Proteomes" id="UP001497482"/>
    </source>
</evidence>
<dbReference type="Pfam" id="PF00735">
    <property type="entry name" value="Septin"/>
    <property type="match status" value="1"/>
</dbReference>